<feature type="transmembrane region" description="Helical" evidence="6">
    <location>
        <begin position="194"/>
        <end position="215"/>
    </location>
</feature>
<evidence type="ECO:0000256" key="4">
    <source>
        <dbReference type="PIRSR" id="PIRSR006278-1"/>
    </source>
</evidence>
<sequence length="338" mass="35653">MEHNIRVDDFTGLQRLGLATLPTPFEHAPRLAEAVGAGTLWIKREDLSGYALGGNKLRQIDFIAADAIGSGADILISTAGSQSNFCRSLAGAAARLGIACHLHLRSKMGTQKTGNLLLDDILGARVTFTDHADPWDPRILAELDDIATQYRDQGQKPAIIQLTGSSASLGVAGWVSGARELVDDFARMGSTPTIMVAVCGSGLTLAGLVLGFKLLNCPTRMVGISAQQPAARLTQWIIKSADQCARDLGLSARVDANDFDIIDSAIDPGYGIASRESIDAVRLAGATQGLILDPIYTGKGLAGLRSALEAGHYGDHPDVVFLHSGGTPNVFTHANRFA</sequence>
<dbReference type="EMBL" id="BMKB01000008">
    <property type="protein sequence ID" value="GGA61712.1"/>
    <property type="molecule type" value="Genomic_DNA"/>
</dbReference>
<dbReference type="PANTHER" id="PTHR43780:SF2">
    <property type="entry name" value="1-AMINOCYCLOPROPANE-1-CARBOXYLATE DEAMINASE-RELATED"/>
    <property type="match status" value="1"/>
</dbReference>
<gene>
    <name evidence="8" type="primary">dcyD</name>
    <name evidence="8" type="ORF">GCM10011499_35050</name>
</gene>
<accession>A0A916RLF1</accession>
<dbReference type="Proteomes" id="UP000596977">
    <property type="component" value="Unassembled WGS sequence"/>
</dbReference>
<comment type="similarity">
    <text evidence="2">Belongs to the ACC deaminase/D-cysteine desulfhydrase family.</text>
</comment>
<dbReference type="AlphaFoldDB" id="A0A916RLF1"/>
<dbReference type="GO" id="GO:0019148">
    <property type="term" value="F:D-cysteine desulfhydrase activity"/>
    <property type="evidence" value="ECO:0007669"/>
    <property type="project" value="TreeGrafter"/>
</dbReference>
<comment type="caution">
    <text evidence="8">The sequence shown here is derived from an EMBL/GenBank/DDBJ whole genome shotgun (WGS) entry which is preliminary data.</text>
</comment>
<dbReference type="SUPFAM" id="SSF53686">
    <property type="entry name" value="Tryptophan synthase beta subunit-like PLP-dependent enzymes"/>
    <property type="match status" value="1"/>
</dbReference>
<evidence type="ECO:0000256" key="6">
    <source>
        <dbReference type="SAM" id="Phobius"/>
    </source>
</evidence>
<evidence type="ECO:0000256" key="3">
    <source>
        <dbReference type="ARBA" id="ARBA00022898"/>
    </source>
</evidence>
<comment type="cofactor">
    <cofactor evidence="1">
        <name>pyridoxal 5'-phosphate</name>
        <dbReference type="ChEBI" id="CHEBI:597326"/>
    </cofactor>
</comment>
<dbReference type="PANTHER" id="PTHR43780">
    <property type="entry name" value="1-AMINOCYCLOPROPANE-1-CARBOXYLATE DEAMINASE-RELATED"/>
    <property type="match status" value="1"/>
</dbReference>
<evidence type="ECO:0000256" key="1">
    <source>
        <dbReference type="ARBA" id="ARBA00001933"/>
    </source>
</evidence>
<evidence type="ECO:0000259" key="7">
    <source>
        <dbReference type="Pfam" id="PF00291"/>
    </source>
</evidence>
<keyword evidence="6" id="KW-0472">Membrane</keyword>
<keyword evidence="6" id="KW-0812">Transmembrane</keyword>
<feature type="modified residue" description="N6-(pyridoxal phosphate)lysine" evidence="5">
    <location>
        <position position="56"/>
    </location>
</feature>
<evidence type="ECO:0000256" key="2">
    <source>
        <dbReference type="ARBA" id="ARBA00008639"/>
    </source>
</evidence>
<reference evidence="8 9" key="1">
    <citation type="journal article" date="2014" name="Int. J. Syst. Evol. Microbiol.">
        <title>Complete genome sequence of Corynebacterium casei LMG S-19264T (=DSM 44701T), isolated from a smear-ripened cheese.</title>
        <authorList>
            <consortium name="US DOE Joint Genome Institute (JGI-PGF)"/>
            <person name="Walter F."/>
            <person name="Albersmeier A."/>
            <person name="Kalinowski J."/>
            <person name="Ruckert C."/>
        </authorList>
    </citation>
    <scope>NUCLEOTIDE SEQUENCE [LARGE SCALE GENOMIC DNA]</scope>
    <source>
        <strain evidence="8 9">CGMCC 1.15896</strain>
    </source>
</reference>
<dbReference type="OrthoDB" id="9801249at2"/>
<dbReference type="RefSeq" id="WP_127071508.1">
    <property type="nucleotide sequence ID" value="NZ_BMKB01000008.1"/>
</dbReference>
<dbReference type="InterPro" id="IPR001926">
    <property type="entry name" value="TrpB-like_PALP"/>
</dbReference>
<proteinExistence type="inferred from homology"/>
<protein>
    <submittedName>
        <fullName evidence="8">D-cysteine desulfhydrase</fullName>
    </submittedName>
</protein>
<keyword evidence="9" id="KW-1185">Reference proteome</keyword>
<feature type="active site" description="Nucleophile" evidence="4">
    <location>
        <position position="83"/>
    </location>
</feature>
<dbReference type="InterPro" id="IPR036052">
    <property type="entry name" value="TrpB-like_PALP_sf"/>
</dbReference>
<keyword evidence="6" id="KW-1133">Transmembrane helix</keyword>
<name>A0A916RLF1_9HYPH</name>
<feature type="domain" description="Tryptophan synthase beta chain-like PALP" evidence="7">
    <location>
        <begin position="20"/>
        <end position="325"/>
    </location>
</feature>
<organism evidence="8 9">
    <name type="scientific">Pelagibacterium lentulum</name>
    <dbReference type="NCBI Taxonomy" id="2029865"/>
    <lineage>
        <taxon>Bacteria</taxon>
        <taxon>Pseudomonadati</taxon>
        <taxon>Pseudomonadota</taxon>
        <taxon>Alphaproteobacteria</taxon>
        <taxon>Hyphomicrobiales</taxon>
        <taxon>Devosiaceae</taxon>
        <taxon>Pelagibacterium</taxon>
    </lineage>
</organism>
<dbReference type="Pfam" id="PF00291">
    <property type="entry name" value="PALP"/>
    <property type="match status" value="1"/>
</dbReference>
<evidence type="ECO:0000313" key="8">
    <source>
        <dbReference type="EMBL" id="GGA61712.1"/>
    </source>
</evidence>
<evidence type="ECO:0000256" key="5">
    <source>
        <dbReference type="PIRSR" id="PIRSR006278-2"/>
    </source>
</evidence>
<dbReference type="PIRSF" id="PIRSF006278">
    <property type="entry name" value="ACCD_DCysDesulf"/>
    <property type="match status" value="1"/>
</dbReference>
<keyword evidence="3 5" id="KW-0663">Pyridoxal phosphate</keyword>
<dbReference type="InterPro" id="IPR027278">
    <property type="entry name" value="ACCD_DCysDesulf"/>
</dbReference>
<dbReference type="Gene3D" id="3.40.50.1100">
    <property type="match status" value="2"/>
</dbReference>
<evidence type="ECO:0000313" key="9">
    <source>
        <dbReference type="Proteomes" id="UP000596977"/>
    </source>
</evidence>